<dbReference type="Proteomes" id="UP001631949">
    <property type="component" value="Unassembled WGS sequence"/>
</dbReference>
<organism evidence="7 8">
    <name type="scientific">Peptococcus simiae</name>
    <dbReference type="NCBI Taxonomy" id="1643805"/>
    <lineage>
        <taxon>Bacteria</taxon>
        <taxon>Bacillati</taxon>
        <taxon>Bacillota</taxon>
        <taxon>Clostridia</taxon>
        <taxon>Eubacteriales</taxon>
        <taxon>Peptococcaceae</taxon>
        <taxon>Peptococcus</taxon>
    </lineage>
</organism>
<evidence type="ECO:0000256" key="2">
    <source>
        <dbReference type="ARBA" id="ARBA00022679"/>
    </source>
</evidence>
<evidence type="ECO:0000256" key="5">
    <source>
        <dbReference type="ARBA" id="ARBA00022840"/>
    </source>
</evidence>
<evidence type="ECO:0000256" key="3">
    <source>
        <dbReference type="ARBA" id="ARBA00022741"/>
    </source>
</evidence>
<comment type="caution">
    <text evidence="7">The sequence shown here is derived from an EMBL/GenBank/DDBJ whole genome shotgun (WGS) entry which is preliminary data.</text>
</comment>
<evidence type="ECO:0000259" key="6">
    <source>
        <dbReference type="Pfam" id="PF08543"/>
    </source>
</evidence>
<dbReference type="GO" id="GO:0008478">
    <property type="term" value="F:pyridoxal kinase activity"/>
    <property type="evidence" value="ECO:0007669"/>
    <property type="project" value="UniProtKB-EC"/>
</dbReference>
<dbReference type="CDD" id="cd01173">
    <property type="entry name" value="pyridoxal_pyridoxamine_kinase"/>
    <property type="match status" value="1"/>
</dbReference>
<dbReference type="InterPro" id="IPR013749">
    <property type="entry name" value="PM/HMP-P_kinase-1"/>
</dbReference>
<evidence type="ECO:0000256" key="1">
    <source>
        <dbReference type="ARBA" id="ARBA00012104"/>
    </source>
</evidence>
<keyword evidence="3" id="KW-0547">Nucleotide-binding</keyword>
<dbReference type="EMBL" id="JBJUVG010000022">
    <property type="protein sequence ID" value="MFM9414512.1"/>
    <property type="molecule type" value="Genomic_DNA"/>
</dbReference>
<dbReference type="NCBIfam" id="NF005491">
    <property type="entry name" value="PRK07105.1"/>
    <property type="match status" value="1"/>
</dbReference>
<reference evidence="7 8" key="1">
    <citation type="journal article" date="2016" name="Int. J. Syst. Evol. Microbiol.">
        <title>Peptococcus simiae sp. nov., isolated from rhesus macaque faeces and emended description of the genus Peptococcus.</title>
        <authorList>
            <person name="Shkoporov A.N."/>
            <person name="Efimov B.A."/>
            <person name="Kondova I."/>
            <person name="Ouwerling B."/>
            <person name="Chaplin A.V."/>
            <person name="Shcherbakova V.A."/>
            <person name="Langermans J.A.M."/>
        </authorList>
    </citation>
    <scope>NUCLEOTIDE SEQUENCE [LARGE SCALE GENOMIC DNA]</scope>
    <source>
        <strain evidence="7 8">M108</strain>
    </source>
</reference>
<dbReference type="InterPro" id="IPR004625">
    <property type="entry name" value="PyrdxlKinase"/>
</dbReference>
<dbReference type="PROSITE" id="PS51257">
    <property type="entry name" value="PROKAR_LIPOPROTEIN"/>
    <property type="match status" value="1"/>
</dbReference>
<proteinExistence type="predicted"/>
<protein>
    <recommendedName>
        <fullName evidence="1">pyridoxal kinase</fullName>
        <ecNumber evidence="1">2.7.1.35</ecNumber>
    </recommendedName>
</protein>
<keyword evidence="4 7" id="KW-0418">Kinase</keyword>
<name>A0ABW9H273_9FIRM</name>
<accession>A0ABW9H273</accession>
<evidence type="ECO:0000313" key="7">
    <source>
        <dbReference type="EMBL" id="MFM9414512.1"/>
    </source>
</evidence>
<dbReference type="RefSeq" id="WP_408978118.1">
    <property type="nucleotide sequence ID" value="NZ_JBJUVG010000022.1"/>
</dbReference>
<dbReference type="PANTHER" id="PTHR10534:SF2">
    <property type="entry name" value="PYRIDOXAL KINASE"/>
    <property type="match status" value="1"/>
</dbReference>
<sequence length="275" mass="29746">MNRVIAFHDLCGLGHSSLACALPIISACGHQVIAAPTSVLSSQTDGYENYARTGLTHFLHAALRHWVREGLQVDALYSGYLADPLQVAHVQFAVDQLLKPDGLVLVDPVLGDDGKLYPDFGQEMVEAMVQLIRHADIVTPNVTELCALTGRPLDQPLTEADLKAAVLALADLGPKQIVVTSFATDDREITSCAYDVRLANFFFHRQDRLPAHYCGTGDLFASVLLGGLLKGMAFNDALVRADEFVGAAIALGMDQQAPRREGVPFEPLIGRLTQD</sequence>
<gene>
    <name evidence="7" type="ORF">ACKQTC_09050</name>
</gene>
<keyword evidence="8" id="KW-1185">Reference proteome</keyword>
<feature type="domain" description="Pyridoxamine kinase/Phosphomethylpyrimidine kinase" evidence="6">
    <location>
        <begin position="26"/>
        <end position="252"/>
    </location>
</feature>
<keyword evidence="2 7" id="KW-0808">Transferase</keyword>
<dbReference type="SUPFAM" id="SSF53613">
    <property type="entry name" value="Ribokinase-like"/>
    <property type="match status" value="1"/>
</dbReference>
<dbReference type="InterPro" id="IPR029056">
    <property type="entry name" value="Ribokinase-like"/>
</dbReference>
<evidence type="ECO:0000313" key="8">
    <source>
        <dbReference type="Proteomes" id="UP001631949"/>
    </source>
</evidence>
<dbReference type="EC" id="2.7.1.35" evidence="1"/>
<keyword evidence="5" id="KW-0067">ATP-binding</keyword>
<dbReference type="Gene3D" id="3.40.1190.20">
    <property type="match status" value="1"/>
</dbReference>
<dbReference type="PANTHER" id="PTHR10534">
    <property type="entry name" value="PYRIDOXAL KINASE"/>
    <property type="match status" value="1"/>
</dbReference>
<evidence type="ECO:0000256" key="4">
    <source>
        <dbReference type="ARBA" id="ARBA00022777"/>
    </source>
</evidence>
<dbReference type="Pfam" id="PF08543">
    <property type="entry name" value="Phos_pyr_kin"/>
    <property type="match status" value="1"/>
</dbReference>